<accession>W1NS95</accession>
<evidence type="ECO:0000313" key="2">
    <source>
        <dbReference type="Proteomes" id="UP000017836"/>
    </source>
</evidence>
<keyword evidence="2" id="KW-1185">Reference proteome</keyword>
<sequence length="129" mass="14506">MASLKPNSGEGRFREAITKRGQTFRVRSPVQTVRFSLETADRGRRPWSAPTLNLVFKETGVEPTRLITEITSTPHATRDRVEDEWAYALECLANGTATEVPPLFSPALFSKTMTANREPPSQGWTFRPQ</sequence>
<organism evidence="1 2">
    <name type="scientific">Amborella trichopoda</name>
    <dbReference type="NCBI Taxonomy" id="13333"/>
    <lineage>
        <taxon>Eukaryota</taxon>
        <taxon>Viridiplantae</taxon>
        <taxon>Streptophyta</taxon>
        <taxon>Embryophyta</taxon>
        <taxon>Tracheophyta</taxon>
        <taxon>Spermatophyta</taxon>
        <taxon>Magnoliopsida</taxon>
        <taxon>Amborellales</taxon>
        <taxon>Amborellaceae</taxon>
        <taxon>Amborella</taxon>
    </lineage>
</organism>
<reference evidence="2" key="1">
    <citation type="journal article" date="2013" name="Science">
        <title>The Amborella genome and the evolution of flowering plants.</title>
        <authorList>
            <consortium name="Amborella Genome Project"/>
        </authorList>
    </citation>
    <scope>NUCLEOTIDE SEQUENCE [LARGE SCALE GENOMIC DNA]</scope>
</reference>
<evidence type="ECO:0000313" key="1">
    <source>
        <dbReference type="EMBL" id="ERM98523.1"/>
    </source>
</evidence>
<dbReference type="HOGENOM" id="CLU_160244_0_0_1"/>
<gene>
    <name evidence="1" type="ORF">AMTR_s00113p00058000</name>
</gene>
<proteinExistence type="predicted"/>
<protein>
    <submittedName>
        <fullName evidence="1">Uncharacterized protein</fullName>
    </submittedName>
</protein>
<dbReference type="Proteomes" id="UP000017836">
    <property type="component" value="Unassembled WGS sequence"/>
</dbReference>
<name>W1NS95_AMBTC</name>
<dbReference type="Gramene" id="ERM98523">
    <property type="protein sequence ID" value="ERM98523"/>
    <property type="gene ID" value="AMTR_s00113p00058000"/>
</dbReference>
<dbReference type="EMBL" id="KI395324">
    <property type="protein sequence ID" value="ERM98523.1"/>
    <property type="molecule type" value="Genomic_DNA"/>
</dbReference>
<dbReference type="AlphaFoldDB" id="W1NS95"/>